<proteinExistence type="predicted"/>
<keyword evidence="1" id="KW-1133">Transmembrane helix</keyword>
<gene>
    <name evidence="2" type="ORF">WX45_01395</name>
</gene>
<evidence type="ECO:0000313" key="2">
    <source>
        <dbReference type="EMBL" id="OAA89563.1"/>
    </source>
</evidence>
<name>A0ABX2TYX8_CLOLD</name>
<feature type="transmembrane region" description="Helical" evidence="1">
    <location>
        <begin position="6"/>
        <end position="23"/>
    </location>
</feature>
<evidence type="ECO:0000313" key="3">
    <source>
        <dbReference type="Proteomes" id="UP000077020"/>
    </source>
</evidence>
<dbReference type="EMBL" id="LITS01000001">
    <property type="protein sequence ID" value="OAA89563.1"/>
    <property type="molecule type" value="Genomic_DNA"/>
</dbReference>
<accession>A0ABX2TYX8</accession>
<keyword evidence="1" id="KW-0472">Membrane</keyword>
<organism evidence="2 3">
    <name type="scientific">Clostridium ljungdahlii (strain ATCC 55383 / DSM 13528 / PETC)</name>
    <dbReference type="NCBI Taxonomy" id="748727"/>
    <lineage>
        <taxon>Bacteria</taxon>
        <taxon>Bacillati</taxon>
        <taxon>Bacillota</taxon>
        <taxon>Clostridia</taxon>
        <taxon>Eubacteriales</taxon>
        <taxon>Clostridiaceae</taxon>
        <taxon>Clostridium</taxon>
    </lineage>
</organism>
<dbReference type="Proteomes" id="UP000077020">
    <property type="component" value="Unassembled WGS sequence"/>
</dbReference>
<comment type="caution">
    <text evidence="2">The sequence shown here is derived from an EMBL/GenBank/DDBJ whole genome shotgun (WGS) entry which is preliminary data.</text>
</comment>
<reference evidence="2 3" key="1">
    <citation type="journal article" date="2016" name="Biotechnol. Bioeng.">
        <title>Traits of selected Clostridium strains for syngas fermentation to ethanol.</title>
        <authorList>
            <person name="Martin M.E."/>
            <person name="Richter H."/>
            <person name="Saha S."/>
            <person name="Angenent L.T."/>
        </authorList>
    </citation>
    <scope>NUCLEOTIDE SEQUENCE [LARGE SCALE GENOMIC DNA]</scope>
    <source>
        <strain evidence="2 3">PETC</strain>
    </source>
</reference>
<keyword evidence="3" id="KW-1185">Reference proteome</keyword>
<keyword evidence="1" id="KW-0812">Transmembrane</keyword>
<protein>
    <submittedName>
        <fullName evidence="2">Uncharacterized protein</fullName>
    </submittedName>
</protein>
<evidence type="ECO:0000256" key="1">
    <source>
        <dbReference type="SAM" id="Phobius"/>
    </source>
</evidence>
<sequence>MDYKDILVLVIVIVFILFGEKLFPNNPLSAMINYIKCLFIHKS</sequence>